<dbReference type="EMBL" id="BJNE01000002">
    <property type="protein sequence ID" value="GEC11648.1"/>
    <property type="molecule type" value="Genomic_DNA"/>
</dbReference>
<dbReference type="InterPro" id="IPR036388">
    <property type="entry name" value="WH-like_DNA-bd_sf"/>
</dbReference>
<dbReference type="Pfam" id="PF01047">
    <property type="entry name" value="MarR"/>
    <property type="match status" value="1"/>
</dbReference>
<dbReference type="PANTHER" id="PTHR33164">
    <property type="entry name" value="TRANSCRIPTIONAL REGULATOR, MARR FAMILY"/>
    <property type="match status" value="1"/>
</dbReference>
<proteinExistence type="predicted"/>
<dbReference type="PANTHER" id="PTHR33164:SF95">
    <property type="entry name" value="TRANSCRIPTIONAL REGULATOR"/>
    <property type="match status" value="1"/>
</dbReference>
<evidence type="ECO:0000313" key="2">
    <source>
        <dbReference type="EMBL" id="GEC11648.1"/>
    </source>
</evidence>
<dbReference type="InterPro" id="IPR036390">
    <property type="entry name" value="WH_DNA-bd_sf"/>
</dbReference>
<name>A0ABQ0RIJ6_GLUNI</name>
<dbReference type="Proteomes" id="UP000316242">
    <property type="component" value="Unassembled WGS sequence"/>
</dbReference>
<dbReference type="RefSeq" id="WP_141356269.1">
    <property type="nucleotide sequence ID" value="NZ_BAAAWM010000001.1"/>
</dbReference>
<dbReference type="SUPFAM" id="SSF46785">
    <property type="entry name" value="Winged helix' DNA-binding domain"/>
    <property type="match status" value="1"/>
</dbReference>
<protein>
    <recommendedName>
        <fullName evidence="1">HTH marR-type domain-containing protein</fullName>
    </recommendedName>
</protein>
<organism evidence="2 3">
    <name type="scientific">Glutamicibacter nicotianae</name>
    <name type="common">Arthrobacter nicotianae</name>
    <dbReference type="NCBI Taxonomy" id="37929"/>
    <lineage>
        <taxon>Bacteria</taxon>
        <taxon>Bacillati</taxon>
        <taxon>Actinomycetota</taxon>
        <taxon>Actinomycetes</taxon>
        <taxon>Micrococcales</taxon>
        <taxon>Micrococcaceae</taxon>
        <taxon>Glutamicibacter</taxon>
    </lineage>
</organism>
<dbReference type="InterPro" id="IPR000835">
    <property type="entry name" value="HTH_MarR-typ"/>
</dbReference>
<keyword evidence="3" id="KW-1185">Reference proteome</keyword>
<accession>A0ABQ0RIJ6</accession>
<dbReference type="InterPro" id="IPR039422">
    <property type="entry name" value="MarR/SlyA-like"/>
</dbReference>
<feature type="domain" description="HTH marR-type" evidence="1">
    <location>
        <begin position="11"/>
        <end position="143"/>
    </location>
</feature>
<evidence type="ECO:0000313" key="3">
    <source>
        <dbReference type="Proteomes" id="UP000316242"/>
    </source>
</evidence>
<dbReference type="Gene3D" id="1.10.10.10">
    <property type="entry name" value="Winged helix-like DNA-binding domain superfamily/Winged helix DNA-binding domain"/>
    <property type="match status" value="1"/>
</dbReference>
<sequence length="150" mass="16702">MAEHQIPQYQWNSLSYLTARAGRIGTQELTELMESESLTRHHFTIICALEEFGGISQNDLAARSNLNRGHLVAYLDELSSRGILERNVDPEDRRRNLITLTAAGRKFAARAMAAAEHSEAKVFGALDAQQQVQLRTLLQLVAAQDGEAQQ</sequence>
<dbReference type="SMART" id="SM00347">
    <property type="entry name" value="HTH_MARR"/>
    <property type="match status" value="1"/>
</dbReference>
<reference evidence="2 3" key="1">
    <citation type="submission" date="2019-06" db="EMBL/GenBank/DDBJ databases">
        <title>Whole genome shotgun sequence of Glutamicibacter nicotianae NBRC 14234.</title>
        <authorList>
            <person name="Hosoyama A."/>
            <person name="Uohara A."/>
            <person name="Ohji S."/>
            <person name="Ichikawa N."/>
        </authorList>
    </citation>
    <scope>NUCLEOTIDE SEQUENCE [LARGE SCALE GENOMIC DNA]</scope>
    <source>
        <strain evidence="2 3">NBRC 14234</strain>
    </source>
</reference>
<gene>
    <name evidence="2" type="ORF">ANI01nite_08510</name>
</gene>
<evidence type="ECO:0000259" key="1">
    <source>
        <dbReference type="PROSITE" id="PS50995"/>
    </source>
</evidence>
<comment type="caution">
    <text evidence="2">The sequence shown here is derived from an EMBL/GenBank/DDBJ whole genome shotgun (WGS) entry which is preliminary data.</text>
</comment>
<dbReference type="PROSITE" id="PS50995">
    <property type="entry name" value="HTH_MARR_2"/>
    <property type="match status" value="1"/>
</dbReference>
<dbReference type="PRINTS" id="PR00598">
    <property type="entry name" value="HTHMARR"/>
</dbReference>